<dbReference type="Pfam" id="PF11992">
    <property type="entry name" value="TgpA_N"/>
    <property type="match status" value="1"/>
</dbReference>
<evidence type="ECO:0000256" key="1">
    <source>
        <dbReference type="SAM" id="MobiDB-lite"/>
    </source>
</evidence>
<dbReference type="OrthoDB" id="9804023at2"/>
<dbReference type="PANTHER" id="PTHR42736">
    <property type="entry name" value="PROTEIN-GLUTAMINE GAMMA-GLUTAMYLTRANSFERASE"/>
    <property type="match status" value="1"/>
</dbReference>
<feature type="transmembrane region" description="Helical" evidence="2">
    <location>
        <begin position="212"/>
        <end position="232"/>
    </location>
</feature>
<gene>
    <name evidence="4" type="ORF">DDQ50_00230</name>
</gene>
<feature type="transmembrane region" description="Helical" evidence="2">
    <location>
        <begin position="21"/>
        <end position="42"/>
    </location>
</feature>
<keyword evidence="2" id="KW-0812">Transmembrane</keyword>
<dbReference type="PANTHER" id="PTHR42736:SF1">
    <property type="entry name" value="PROTEIN-GLUTAMINE GAMMA-GLUTAMYLTRANSFERASE"/>
    <property type="match status" value="1"/>
</dbReference>
<sequence>MSERSATVPKPRRARRPQGSGLAVSAAALLTVLAASASFGTLVEGSGWWWKAAIVSTVAVAAAAAVRLRWRAWPIPTLAALVAAVVMLLALFAQQTLALGIIPTADTVEQVRYLILSAVEHIRVESIPAAEASGLDFILAGGITAVAIVVESLAVSARAPVLAALWPLALAVAPGRAVSSESELGIITLTLVFVLAMIWLDRRRDAPRTPLVAAVIVAVLAIFGGLIGQTTAPAVSDASASTGGLLPVFASGGDPLVRLGDHLRRGLDVPALSYTTTSDQPVYLRVVTIDDLTGEDWEATPLDESPQGARTVDEFPAVPGLAGDVTRAEVSTVVEDAFAERRWLPIPYPATSVEIESPGQWAWDPESLTAGVRRDGQYAGVYTVNSLQIEPTAEQLRSAPSSDSVAFQRYLELPDDIPAIIGETTAEITADEVNGYDQAIAIQNYLRGSDFRYDESTPEQADGDGDSFDVIGAFLDQKRGYCVHFASTMTVMARQLGIPARIAVGYQPGERQILDPTSYDVTSHDLHAWPELYFEGVGWTRFEPTPGRGSVPDYTTAAAAAAQPTEETAPEPTPTTSAAAREENVGGPTDTSATTGFTGLSWWLLLPVGVLALVLAPAITRIMRRRARFARSATVSAAWDELHDSAEDLGLARPSMSPRELAAAIEASVELDPGDAAALIRWRGLTERDRFGQSRDIPIDLPRGEIRDLLRAMRRSRPVRFRVLAWLLPRSLATSWRTGPGARFAAVDAAR</sequence>
<feature type="compositionally biased region" description="Low complexity" evidence="1">
    <location>
        <begin position="555"/>
        <end position="567"/>
    </location>
</feature>
<feature type="transmembrane region" description="Helical" evidence="2">
    <location>
        <begin position="600"/>
        <end position="619"/>
    </location>
</feature>
<name>A0A2V1HXG2_9MICO</name>
<feature type="transmembrane region" description="Helical" evidence="2">
    <location>
        <begin position="184"/>
        <end position="200"/>
    </location>
</feature>
<dbReference type="RefSeq" id="WP_116754743.1">
    <property type="nucleotide sequence ID" value="NZ_JBHUEX010000001.1"/>
</dbReference>
<evidence type="ECO:0000259" key="3">
    <source>
        <dbReference type="SMART" id="SM00460"/>
    </source>
</evidence>
<accession>A0A2V1HXG2</accession>
<dbReference type="SMART" id="SM00460">
    <property type="entry name" value="TGc"/>
    <property type="match status" value="1"/>
</dbReference>
<dbReference type="EMBL" id="QEOP01000001">
    <property type="protein sequence ID" value="PVZ95004.1"/>
    <property type="molecule type" value="Genomic_DNA"/>
</dbReference>
<dbReference type="InterPro" id="IPR038765">
    <property type="entry name" value="Papain-like_cys_pep_sf"/>
</dbReference>
<feature type="transmembrane region" description="Helical" evidence="2">
    <location>
        <begin position="161"/>
        <end position="178"/>
    </location>
</feature>
<feature type="region of interest" description="Disordered" evidence="1">
    <location>
        <begin position="555"/>
        <end position="592"/>
    </location>
</feature>
<reference evidence="4 5" key="1">
    <citation type="submission" date="2018-05" db="EMBL/GenBank/DDBJ databases">
        <title>Amnibacterium sp. M8JJ-5, whole genome shotgun sequence.</title>
        <authorList>
            <person name="Tuo L."/>
        </authorList>
    </citation>
    <scope>NUCLEOTIDE SEQUENCE [LARGE SCALE GENOMIC DNA]</scope>
    <source>
        <strain evidence="4 5">M8JJ-5</strain>
    </source>
</reference>
<keyword evidence="5" id="KW-1185">Reference proteome</keyword>
<dbReference type="InterPro" id="IPR002931">
    <property type="entry name" value="Transglutaminase-like"/>
</dbReference>
<feature type="transmembrane region" description="Helical" evidence="2">
    <location>
        <begin position="137"/>
        <end position="154"/>
    </location>
</feature>
<protein>
    <recommendedName>
        <fullName evidence="3">Transglutaminase-like domain-containing protein</fullName>
    </recommendedName>
</protein>
<keyword evidence="2" id="KW-0472">Membrane</keyword>
<comment type="caution">
    <text evidence="4">The sequence shown here is derived from an EMBL/GenBank/DDBJ whole genome shotgun (WGS) entry which is preliminary data.</text>
</comment>
<keyword evidence="2" id="KW-1133">Transmembrane helix</keyword>
<dbReference type="InterPro" id="IPR052901">
    <property type="entry name" value="Bact_TGase-like"/>
</dbReference>
<proteinExistence type="predicted"/>
<dbReference type="InterPro" id="IPR021878">
    <property type="entry name" value="TgpA_N"/>
</dbReference>
<dbReference type="SUPFAM" id="SSF54001">
    <property type="entry name" value="Cysteine proteinases"/>
    <property type="match status" value="1"/>
</dbReference>
<dbReference type="AlphaFoldDB" id="A0A2V1HXG2"/>
<dbReference type="Gene3D" id="3.10.620.30">
    <property type="match status" value="1"/>
</dbReference>
<organism evidence="4 5">
    <name type="scientific">Amnibacterium flavum</name>
    <dbReference type="NCBI Taxonomy" id="2173173"/>
    <lineage>
        <taxon>Bacteria</taxon>
        <taxon>Bacillati</taxon>
        <taxon>Actinomycetota</taxon>
        <taxon>Actinomycetes</taxon>
        <taxon>Micrococcales</taxon>
        <taxon>Microbacteriaceae</taxon>
        <taxon>Amnibacterium</taxon>
    </lineage>
</organism>
<feature type="transmembrane region" description="Helical" evidence="2">
    <location>
        <begin position="48"/>
        <end position="66"/>
    </location>
</feature>
<feature type="transmembrane region" description="Helical" evidence="2">
    <location>
        <begin position="78"/>
        <end position="102"/>
    </location>
</feature>
<evidence type="ECO:0000313" key="5">
    <source>
        <dbReference type="Proteomes" id="UP000244893"/>
    </source>
</evidence>
<evidence type="ECO:0000256" key="2">
    <source>
        <dbReference type="SAM" id="Phobius"/>
    </source>
</evidence>
<feature type="domain" description="Transglutaminase-like" evidence="3">
    <location>
        <begin position="474"/>
        <end position="546"/>
    </location>
</feature>
<evidence type="ECO:0000313" key="4">
    <source>
        <dbReference type="EMBL" id="PVZ95004.1"/>
    </source>
</evidence>
<dbReference type="Pfam" id="PF01841">
    <property type="entry name" value="Transglut_core"/>
    <property type="match status" value="1"/>
</dbReference>
<dbReference type="Proteomes" id="UP000244893">
    <property type="component" value="Unassembled WGS sequence"/>
</dbReference>